<dbReference type="GO" id="GO:0005634">
    <property type="term" value="C:nucleus"/>
    <property type="evidence" value="ECO:0007669"/>
    <property type="project" value="UniProtKB-SubCell"/>
</dbReference>
<dbReference type="Gene3D" id="1.10.10.60">
    <property type="entry name" value="Homeodomain-like"/>
    <property type="match status" value="2"/>
</dbReference>
<dbReference type="Pfam" id="PF00249">
    <property type="entry name" value="Myb_DNA-binding"/>
    <property type="match status" value="2"/>
</dbReference>
<dbReference type="RefSeq" id="XP_027126856.1">
    <property type="nucleotide sequence ID" value="XM_027271055.2"/>
</dbReference>
<feature type="domain" description="HTH myb-type" evidence="8">
    <location>
        <begin position="62"/>
        <end position="116"/>
    </location>
</feature>
<dbReference type="OrthoDB" id="2143914at2759"/>
<dbReference type="FunFam" id="1.10.10.60:FF:000185">
    <property type="entry name" value="MYB transcription factor"/>
    <property type="match status" value="1"/>
</dbReference>
<dbReference type="GO" id="GO:0003677">
    <property type="term" value="F:DNA binding"/>
    <property type="evidence" value="ECO:0007669"/>
    <property type="project" value="UniProtKB-KW"/>
</dbReference>
<organism evidence="9 10">
    <name type="scientific">Coffea arabica</name>
    <name type="common">Arabian coffee</name>
    <dbReference type="NCBI Taxonomy" id="13443"/>
    <lineage>
        <taxon>Eukaryota</taxon>
        <taxon>Viridiplantae</taxon>
        <taxon>Streptophyta</taxon>
        <taxon>Embryophyta</taxon>
        <taxon>Tracheophyta</taxon>
        <taxon>Spermatophyta</taxon>
        <taxon>Magnoliopsida</taxon>
        <taxon>eudicotyledons</taxon>
        <taxon>Gunneridae</taxon>
        <taxon>Pentapetalae</taxon>
        <taxon>asterids</taxon>
        <taxon>lamiids</taxon>
        <taxon>Gentianales</taxon>
        <taxon>Rubiaceae</taxon>
        <taxon>Ixoroideae</taxon>
        <taxon>Gardenieae complex</taxon>
        <taxon>Bertiereae - Coffeeae clade</taxon>
        <taxon>Coffeeae</taxon>
        <taxon>Coffea</taxon>
    </lineage>
</organism>
<keyword evidence="5" id="KW-0804">Transcription</keyword>
<dbReference type="InterPro" id="IPR009057">
    <property type="entry name" value="Homeodomain-like_sf"/>
</dbReference>
<dbReference type="PROSITE" id="PS51294">
    <property type="entry name" value="HTH_MYB"/>
    <property type="match status" value="2"/>
</dbReference>
<keyword evidence="4" id="KW-0238">DNA-binding</keyword>
<name>A0A6P6XIU5_COFAR</name>
<dbReference type="PROSITE" id="PS50090">
    <property type="entry name" value="MYB_LIKE"/>
    <property type="match status" value="2"/>
</dbReference>
<sequence length="363" mass="39850">MGHHSCCNKQKVKRGLWSPEEDEKLVNYISTYGHGCWSTVPRRAGLQRCGKSCRLRWINYLRPDLKRGSFSPQEASLIIELHRVLGNRWAQIAKHLPGRTDNEVKNFWNSSIKKKLVSHHGLPDLCNFPPNLSSAFAPGASVESFFSVNANPNLIPGAHFDNLYIPTMASTLQGFDHNIHNDIIGVDEMNNFPNLVPVPTVTTPMIDSPICSCDPVWPAGNLQSDNHHLDPALASAALFNASNVQLIHPKMIIQSYNDVDDVLMADGTPKICEILEEGDQYSLPSLSADTISQEVDPIAASLSSFLPSASDPCAQIEPGNRQLLESIESLVSMMPPSSSSSSSSSLSLSQCLQYYHAANAYEP</sequence>
<keyword evidence="9" id="KW-1185">Reference proteome</keyword>
<reference evidence="10" key="2">
    <citation type="submission" date="2025-08" db="UniProtKB">
        <authorList>
            <consortium name="RefSeq"/>
        </authorList>
    </citation>
    <scope>IDENTIFICATION</scope>
    <source>
        <tissue evidence="10">Leaves</tissue>
    </source>
</reference>
<dbReference type="Proteomes" id="UP001652660">
    <property type="component" value="Chromosome 4e"/>
</dbReference>
<accession>A0A6P6XIU5</accession>
<keyword evidence="2" id="KW-0677">Repeat</keyword>
<dbReference type="SMART" id="SM00717">
    <property type="entry name" value="SANT"/>
    <property type="match status" value="2"/>
</dbReference>
<feature type="domain" description="Myb-like" evidence="7">
    <location>
        <begin position="62"/>
        <end position="112"/>
    </location>
</feature>
<evidence type="ECO:0000256" key="6">
    <source>
        <dbReference type="ARBA" id="ARBA00023242"/>
    </source>
</evidence>
<evidence type="ECO:0000256" key="4">
    <source>
        <dbReference type="ARBA" id="ARBA00023125"/>
    </source>
</evidence>
<evidence type="ECO:0000259" key="8">
    <source>
        <dbReference type="PROSITE" id="PS51294"/>
    </source>
</evidence>
<dbReference type="FunFam" id="1.10.10.60:FF:000140">
    <property type="entry name" value="Myb transcription factor"/>
    <property type="match status" value="1"/>
</dbReference>
<protein>
    <submittedName>
        <fullName evidence="10">Transcription factor MYB26</fullName>
    </submittedName>
</protein>
<dbReference type="SUPFAM" id="SSF46689">
    <property type="entry name" value="Homeodomain-like"/>
    <property type="match status" value="1"/>
</dbReference>
<dbReference type="GeneID" id="113743002"/>
<evidence type="ECO:0000256" key="2">
    <source>
        <dbReference type="ARBA" id="ARBA00022737"/>
    </source>
</evidence>
<evidence type="ECO:0000313" key="9">
    <source>
        <dbReference type="Proteomes" id="UP001652660"/>
    </source>
</evidence>
<dbReference type="CDD" id="cd00167">
    <property type="entry name" value="SANT"/>
    <property type="match status" value="2"/>
</dbReference>
<dbReference type="PANTHER" id="PTHR47997">
    <property type="entry name" value="MYB DOMAIN PROTEIN 55"/>
    <property type="match status" value="1"/>
</dbReference>
<proteinExistence type="predicted"/>
<dbReference type="InterPro" id="IPR017930">
    <property type="entry name" value="Myb_dom"/>
</dbReference>
<dbReference type="InterPro" id="IPR001005">
    <property type="entry name" value="SANT/Myb"/>
</dbReference>
<evidence type="ECO:0000256" key="3">
    <source>
        <dbReference type="ARBA" id="ARBA00023015"/>
    </source>
</evidence>
<evidence type="ECO:0000256" key="5">
    <source>
        <dbReference type="ARBA" id="ARBA00023163"/>
    </source>
</evidence>
<feature type="domain" description="HTH myb-type" evidence="8">
    <location>
        <begin position="9"/>
        <end position="61"/>
    </location>
</feature>
<evidence type="ECO:0000259" key="7">
    <source>
        <dbReference type="PROSITE" id="PS50090"/>
    </source>
</evidence>
<reference evidence="9" key="1">
    <citation type="journal article" date="2025" name="Foods">
        <title>Unveiling the Microbial Signatures of Arabica Coffee Cherries: Insights into Ripeness Specific Diversity, Functional Traits, and Implications for Quality and Safety.</title>
        <authorList>
            <consortium name="RefSeq"/>
            <person name="Tenea G.N."/>
            <person name="Cifuentes V."/>
            <person name="Reyes P."/>
            <person name="Cevallos-Vallejos M."/>
        </authorList>
    </citation>
    <scope>NUCLEOTIDE SEQUENCE [LARGE SCALE GENOMIC DNA]</scope>
</reference>
<keyword evidence="6" id="KW-0539">Nucleus</keyword>
<dbReference type="PANTHER" id="PTHR47997:SF87">
    <property type="entry name" value="TRANSCRIPTION FACTOR MYB26"/>
    <property type="match status" value="1"/>
</dbReference>
<evidence type="ECO:0000313" key="10">
    <source>
        <dbReference type="RefSeq" id="XP_027126856.1"/>
    </source>
</evidence>
<feature type="domain" description="Myb-like" evidence="7">
    <location>
        <begin position="9"/>
        <end position="61"/>
    </location>
</feature>
<dbReference type="AlphaFoldDB" id="A0A6P6XIU5"/>
<evidence type="ECO:0000256" key="1">
    <source>
        <dbReference type="ARBA" id="ARBA00004123"/>
    </source>
</evidence>
<dbReference type="InterPro" id="IPR051953">
    <property type="entry name" value="Plant_SW-associated_TFs"/>
</dbReference>
<comment type="subcellular location">
    <subcellularLocation>
        <location evidence="1">Nucleus</location>
    </subcellularLocation>
</comment>
<keyword evidence="3" id="KW-0805">Transcription regulation</keyword>
<gene>
    <name evidence="10" type="primary">LOC113743002</name>
</gene>